<accession>A0ABT3XWK5</accession>
<reference evidence="1" key="1">
    <citation type="submission" date="2022-10" db="EMBL/GenBank/DDBJ databases">
        <title>Chryseobacterium sp. nov., a novel bacterial species.</title>
        <authorList>
            <person name="Cao Y."/>
        </authorList>
    </citation>
    <scope>NUCLEOTIDE SEQUENCE</scope>
    <source>
        <strain evidence="1">CCTCC AB2015118</strain>
    </source>
</reference>
<dbReference type="RefSeq" id="WP_267267237.1">
    <property type="nucleotide sequence ID" value="NZ_JAOVZW010000027.1"/>
</dbReference>
<keyword evidence="2" id="KW-1185">Reference proteome</keyword>
<comment type="caution">
    <text evidence="1">The sequence shown here is derived from an EMBL/GenBank/DDBJ whole genome shotgun (WGS) entry which is preliminary data.</text>
</comment>
<evidence type="ECO:0008006" key="3">
    <source>
        <dbReference type="Google" id="ProtNLM"/>
    </source>
</evidence>
<name>A0ABT3XWK5_9FLAO</name>
<organism evidence="1 2">
    <name type="scientific">Chryseobacterium formosus</name>
    <dbReference type="NCBI Taxonomy" id="1537363"/>
    <lineage>
        <taxon>Bacteria</taxon>
        <taxon>Pseudomonadati</taxon>
        <taxon>Bacteroidota</taxon>
        <taxon>Flavobacteriia</taxon>
        <taxon>Flavobacteriales</taxon>
        <taxon>Weeksellaceae</taxon>
        <taxon>Chryseobacterium group</taxon>
        <taxon>Chryseobacterium</taxon>
    </lineage>
</organism>
<gene>
    <name evidence="1" type="ORF">OF897_18945</name>
</gene>
<dbReference type="EMBL" id="JAOVZW010000027">
    <property type="protein sequence ID" value="MCX8525996.1"/>
    <property type="molecule type" value="Genomic_DNA"/>
</dbReference>
<evidence type="ECO:0000313" key="2">
    <source>
        <dbReference type="Proteomes" id="UP001073122"/>
    </source>
</evidence>
<sequence>MMVHFILPGDTLQKIAEEIQLENPVYLKEFHNNHCVKEDFITENLVPGKKLLLPNIVEIKAFNAKNDAPFKSPDVNPKIEFNPINFNQNFKVVFTESKNDEGKISENRFSYVANLKWIKNEFNEHLFHFTKDKFSNLHDTKMEFMAIETFKSLLPIEVYVNSKGEILRTALTKQTLNNFNEIKEKLLDLFPDKYAEIYLEEFEYVVLNPEVFDKKMKEDWFLKMYFSSFRNPFKNGKSFFEIYLNQSSVQLQQIVEKSENSDEISLNQFLSDQKEKDFRFNGNLSISKENGMIKKMNAFNSYKEYSVEYSTNLSVSEVL</sequence>
<dbReference type="Proteomes" id="UP001073122">
    <property type="component" value="Unassembled WGS sequence"/>
</dbReference>
<proteinExistence type="predicted"/>
<evidence type="ECO:0000313" key="1">
    <source>
        <dbReference type="EMBL" id="MCX8525996.1"/>
    </source>
</evidence>
<protein>
    <recommendedName>
        <fullName evidence="3">LysM domain-containing protein</fullName>
    </recommendedName>
</protein>